<protein>
    <recommendedName>
        <fullName evidence="4">Secreted protein</fullName>
    </recommendedName>
</protein>
<feature type="signal peptide" evidence="1">
    <location>
        <begin position="1"/>
        <end position="21"/>
    </location>
</feature>
<keyword evidence="3" id="KW-1185">Reference proteome</keyword>
<feature type="chain" id="PRO_5042204726" description="Secreted protein" evidence="1">
    <location>
        <begin position="22"/>
        <end position="96"/>
    </location>
</feature>
<evidence type="ECO:0000313" key="3">
    <source>
        <dbReference type="Proteomes" id="UP001218218"/>
    </source>
</evidence>
<evidence type="ECO:0008006" key="4">
    <source>
        <dbReference type="Google" id="ProtNLM"/>
    </source>
</evidence>
<accession>A0AAD6ZHK9</accession>
<evidence type="ECO:0000313" key="2">
    <source>
        <dbReference type="EMBL" id="KAJ7323316.1"/>
    </source>
</evidence>
<evidence type="ECO:0000256" key="1">
    <source>
        <dbReference type="SAM" id="SignalP"/>
    </source>
</evidence>
<sequence>FLPLFHHVLACALLFIRPTQALEPFSGQRSKDATAATWRWPQAGELSSALSPLCFVRLLELPVLPPVRYDLKRRCRSVRAPHMHQVEVCHCSFVRE</sequence>
<name>A0AAD6ZHK9_9AGAR</name>
<dbReference type="AlphaFoldDB" id="A0AAD6ZHK9"/>
<dbReference type="EMBL" id="JARIHO010000047">
    <property type="protein sequence ID" value="KAJ7323316.1"/>
    <property type="molecule type" value="Genomic_DNA"/>
</dbReference>
<feature type="non-terminal residue" evidence="2">
    <location>
        <position position="96"/>
    </location>
</feature>
<organism evidence="2 3">
    <name type="scientific">Mycena albidolilacea</name>
    <dbReference type="NCBI Taxonomy" id="1033008"/>
    <lineage>
        <taxon>Eukaryota</taxon>
        <taxon>Fungi</taxon>
        <taxon>Dikarya</taxon>
        <taxon>Basidiomycota</taxon>
        <taxon>Agaricomycotina</taxon>
        <taxon>Agaricomycetes</taxon>
        <taxon>Agaricomycetidae</taxon>
        <taxon>Agaricales</taxon>
        <taxon>Marasmiineae</taxon>
        <taxon>Mycenaceae</taxon>
        <taxon>Mycena</taxon>
    </lineage>
</organism>
<dbReference type="Proteomes" id="UP001218218">
    <property type="component" value="Unassembled WGS sequence"/>
</dbReference>
<gene>
    <name evidence="2" type="ORF">DFH08DRAFT_350825</name>
</gene>
<reference evidence="2" key="1">
    <citation type="submission" date="2023-03" db="EMBL/GenBank/DDBJ databases">
        <title>Massive genome expansion in bonnet fungi (Mycena s.s.) driven by repeated elements and novel gene families across ecological guilds.</title>
        <authorList>
            <consortium name="Lawrence Berkeley National Laboratory"/>
            <person name="Harder C.B."/>
            <person name="Miyauchi S."/>
            <person name="Viragh M."/>
            <person name="Kuo A."/>
            <person name="Thoen E."/>
            <person name="Andreopoulos B."/>
            <person name="Lu D."/>
            <person name="Skrede I."/>
            <person name="Drula E."/>
            <person name="Henrissat B."/>
            <person name="Morin E."/>
            <person name="Kohler A."/>
            <person name="Barry K."/>
            <person name="LaButti K."/>
            <person name="Morin E."/>
            <person name="Salamov A."/>
            <person name="Lipzen A."/>
            <person name="Mereny Z."/>
            <person name="Hegedus B."/>
            <person name="Baldrian P."/>
            <person name="Stursova M."/>
            <person name="Weitz H."/>
            <person name="Taylor A."/>
            <person name="Grigoriev I.V."/>
            <person name="Nagy L.G."/>
            <person name="Martin F."/>
            <person name="Kauserud H."/>
        </authorList>
    </citation>
    <scope>NUCLEOTIDE SEQUENCE</scope>
    <source>
        <strain evidence="2">CBHHK002</strain>
    </source>
</reference>
<proteinExistence type="predicted"/>
<comment type="caution">
    <text evidence="2">The sequence shown here is derived from an EMBL/GenBank/DDBJ whole genome shotgun (WGS) entry which is preliminary data.</text>
</comment>
<keyword evidence="1" id="KW-0732">Signal</keyword>